<dbReference type="GO" id="GO:0004197">
    <property type="term" value="F:cysteine-type endopeptidase activity"/>
    <property type="evidence" value="ECO:0007669"/>
    <property type="project" value="InterPro"/>
</dbReference>
<keyword evidence="4" id="KW-0347">Helicase</keyword>
<feature type="domain" description="DNA2/NAM7 helicase helicase" evidence="8">
    <location>
        <begin position="543"/>
        <end position="631"/>
    </location>
</feature>
<evidence type="ECO:0000259" key="9">
    <source>
        <dbReference type="Pfam" id="PF13087"/>
    </source>
</evidence>
<keyword evidence="2" id="KW-0547">Nucleotide-binding</keyword>
<dbReference type="NCBIfam" id="NF047832">
    <property type="entry name" value="caspase_w_EACC1"/>
    <property type="match status" value="1"/>
</dbReference>
<dbReference type="InterPro" id="IPR041679">
    <property type="entry name" value="DNA2/NAM7-like_C"/>
</dbReference>
<sequence>MTRLTKRALLIGTENYAEQRFGSLPCTRADTELFAQVLRHPSIGAFDLVEVLQDADANTVRATIADFLADSRHDEQVVLYLSGHGTSSAAADGRFFFLAADTTAERFEDTAVSADFVNERLEQCAAAQKIAVLDCCQSGGFTRGFATSKKPRKEVVDAGPLLRSRGVYVLSSSSADEASFGGGVDQDGSPAPSLFTGELVRALLTGVADRDGDGRIGVDELFQHVSERVRRQQAGQTPEKSSLGVNDEIIVAKAWRGSALRLDPVTPASRQPPALPTAVAEGTVSGRDPWQVLLEYYQACLRSDEARPELMFAGQAGDAFVCVGGHERVLSGDLGPSGQCEVPPGAEHLVDLVVEEDAELWYGYPAVAFLSDGNRKANRNTRIAPMFVRRVAVVRTPGGVVLEPFGPVEPHRAFASTFLSEEEAAEFVDTYTPSWHAGSHSQLVKDVNHHLRELFGMRDVQRLDPSAMAADLDLSTPVSGARNTALLFTTTREVKATEGLLKDLAYIDGKRGSIAETALGALLPHTRRDVRAREWQPVTPLQANEAQHRVIAAAMTTVLTVATGPPGTGKSQLVGNLVATAVANGQTVLVASTNNQAVDEVADRCNRIVPGSVVRTGSKGKRQVEADTLAVLMGSPPPAVNSTTAQVRARLAIELRAAVTAEFEAKAGVESELLESSGTRSRARSRWKQAGGPDQLPDEREWAAWEARSRKVVTAWFFGRRRRRALLRGLGWLEGDAPQTCALVADRFEAERAWRTLHLRAESLPTDAELDTRAADADRQVRDAAAERLRVAVAEGGRSGIRALNELLQADGRDWNEVRRVLPHVRGWAVTSLSARRFPTAAALFDLVIIDEASQCLVPHSLPLLFRARRALIIGDPMQLPPVRKLGHEDERRVRSRIGVSAAWLEGLRATYHRHSTFHAFEAAAGRSFLLDEHFRCHPEIIALPNQRFYGGELTVLTDVHAQRGAAFPAVSWADVPGAAVRPPGGSWRNDAEVDEVVQRVDQLIGLLPADATIGVVTPFAGQKDLLARKFAGVERVRVGTVHTFQGGECDAIVFSLVVSATMPRSTVGWVQRQTYLWNVAITRARAHLVVVGDRDLWASLGGVGAALVAAAEAPPEPTPDGSADDLLPRLYEALSALGTGAVSLNTHLDGYVADGVLDTGARKLAVRLDLAADDERARHLRLALAKTKLLASPAENRSATRVPAWRLYDDAPVNTWLH</sequence>
<comment type="similarity">
    <text evidence="1">Belongs to the DNA2/NAM7 helicase family.</text>
</comment>
<feature type="domain" description="DNA2/NAM7 helicase-like C-terminal" evidence="9">
    <location>
        <begin position="916"/>
        <end position="1095"/>
    </location>
</feature>
<feature type="region of interest" description="Disordered" evidence="6">
    <location>
        <begin position="263"/>
        <end position="282"/>
    </location>
</feature>
<dbReference type="GO" id="GO:0043139">
    <property type="term" value="F:5'-3' DNA helicase activity"/>
    <property type="evidence" value="ECO:0007669"/>
    <property type="project" value="TreeGrafter"/>
</dbReference>
<dbReference type="InterPro" id="IPR018247">
    <property type="entry name" value="EF_Hand_1_Ca_BS"/>
</dbReference>
<evidence type="ECO:0000256" key="2">
    <source>
        <dbReference type="ARBA" id="ARBA00022741"/>
    </source>
</evidence>
<dbReference type="EMBL" id="FOGI01000002">
    <property type="protein sequence ID" value="SER26959.1"/>
    <property type="molecule type" value="Genomic_DNA"/>
</dbReference>
<feature type="domain" description="Peptidase C14 caspase" evidence="7">
    <location>
        <begin position="6"/>
        <end position="242"/>
    </location>
</feature>
<dbReference type="SUPFAM" id="SSF52129">
    <property type="entry name" value="Caspase-like"/>
    <property type="match status" value="1"/>
</dbReference>
<dbReference type="GO" id="GO:0005524">
    <property type="term" value="F:ATP binding"/>
    <property type="evidence" value="ECO:0007669"/>
    <property type="project" value="UniProtKB-KW"/>
</dbReference>
<accession>A0A1H9MU00</accession>
<gene>
    <name evidence="10" type="ORF">SAMN04487818_102325</name>
</gene>
<keyword evidence="11" id="KW-1185">Reference proteome</keyword>
<keyword evidence="3" id="KW-0378">Hydrolase</keyword>
<dbReference type="Gene3D" id="3.40.50.1460">
    <property type="match status" value="1"/>
</dbReference>
<evidence type="ECO:0000256" key="6">
    <source>
        <dbReference type="SAM" id="MobiDB-lite"/>
    </source>
</evidence>
<evidence type="ECO:0000256" key="5">
    <source>
        <dbReference type="ARBA" id="ARBA00022840"/>
    </source>
</evidence>
<evidence type="ECO:0000256" key="4">
    <source>
        <dbReference type="ARBA" id="ARBA00022806"/>
    </source>
</evidence>
<feature type="domain" description="DNA2/NAM7 helicase helicase" evidence="8">
    <location>
        <begin position="835"/>
        <end position="883"/>
    </location>
</feature>
<dbReference type="InterPro" id="IPR027417">
    <property type="entry name" value="P-loop_NTPase"/>
</dbReference>
<dbReference type="SUPFAM" id="SSF52540">
    <property type="entry name" value="P-loop containing nucleoside triphosphate hydrolases"/>
    <property type="match status" value="1"/>
</dbReference>
<dbReference type="InterPro" id="IPR041677">
    <property type="entry name" value="DNA2/NAM7_AAA_11"/>
</dbReference>
<dbReference type="PANTHER" id="PTHR43788">
    <property type="entry name" value="DNA2/NAM7 HELICASE FAMILY MEMBER"/>
    <property type="match status" value="1"/>
</dbReference>
<dbReference type="GO" id="GO:0006508">
    <property type="term" value="P:proteolysis"/>
    <property type="evidence" value="ECO:0007669"/>
    <property type="project" value="InterPro"/>
</dbReference>
<evidence type="ECO:0000313" key="11">
    <source>
        <dbReference type="Proteomes" id="UP000199051"/>
    </source>
</evidence>
<dbReference type="Gene3D" id="3.40.50.300">
    <property type="entry name" value="P-loop containing nucleotide triphosphate hydrolases"/>
    <property type="match status" value="2"/>
</dbReference>
<evidence type="ECO:0000256" key="1">
    <source>
        <dbReference type="ARBA" id="ARBA00007913"/>
    </source>
</evidence>
<dbReference type="PANTHER" id="PTHR43788:SF8">
    <property type="entry name" value="DNA-BINDING PROTEIN SMUBP-2"/>
    <property type="match status" value="1"/>
</dbReference>
<dbReference type="Pfam" id="PF00656">
    <property type="entry name" value="Peptidase_C14"/>
    <property type="match status" value="1"/>
</dbReference>
<dbReference type="AlphaFoldDB" id="A0A1H9MU00"/>
<dbReference type="Proteomes" id="UP000199051">
    <property type="component" value="Unassembled WGS sequence"/>
</dbReference>
<dbReference type="Pfam" id="PF13086">
    <property type="entry name" value="AAA_11"/>
    <property type="match status" value="2"/>
</dbReference>
<dbReference type="STRING" id="155974.SAMN04487818_102325"/>
<evidence type="ECO:0000259" key="7">
    <source>
        <dbReference type="Pfam" id="PF00656"/>
    </source>
</evidence>
<dbReference type="RefSeq" id="WP_177215450.1">
    <property type="nucleotide sequence ID" value="NZ_FOGI01000002.1"/>
</dbReference>
<protein>
    <submittedName>
        <fullName evidence="10">Part of AAA domain-containing protein</fullName>
    </submittedName>
</protein>
<organism evidence="10 11">
    <name type="scientific">Actinokineospora terrae</name>
    <dbReference type="NCBI Taxonomy" id="155974"/>
    <lineage>
        <taxon>Bacteria</taxon>
        <taxon>Bacillati</taxon>
        <taxon>Actinomycetota</taxon>
        <taxon>Actinomycetes</taxon>
        <taxon>Pseudonocardiales</taxon>
        <taxon>Pseudonocardiaceae</taxon>
        <taxon>Actinokineospora</taxon>
    </lineage>
</organism>
<name>A0A1H9MU00_9PSEU</name>
<dbReference type="Pfam" id="PF13087">
    <property type="entry name" value="AAA_12"/>
    <property type="match status" value="1"/>
</dbReference>
<dbReference type="InterPro" id="IPR050534">
    <property type="entry name" value="Coronavir_polyprotein_1ab"/>
</dbReference>
<evidence type="ECO:0000313" key="10">
    <source>
        <dbReference type="EMBL" id="SER26959.1"/>
    </source>
</evidence>
<proteinExistence type="inferred from homology"/>
<dbReference type="InterPro" id="IPR011600">
    <property type="entry name" value="Pept_C14_caspase"/>
</dbReference>
<dbReference type="CDD" id="cd18808">
    <property type="entry name" value="SF1_C_Upf1"/>
    <property type="match status" value="1"/>
</dbReference>
<evidence type="ECO:0000256" key="3">
    <source>
        <dbReference type="ARBA" id="ARBA00022801"/>
    </source>
</evidence>
<feature type="region of interest" description="Disordered" evidence="6">
    <location>
        <begin position="674"/>
        <end position="696"/>
    </location>
</feature>
<dbReference type="PROSITE" id="PS00018">
    <property type="entry name" value="EF_HAND_1"/>
    <property type="match status" value="1"/>
</dbReference>
<evidence type="ECO:0000259" key="8">
    <source>
        <dbReference type="Pfam" id="PF13086"/>
    </source>
</evidence>
<keyword evidence="5" id="KW-0067">ATP-binding</keyword>
<dbReference type="InterPro" id="IPR047187">
    <property type="entry name" value="SF1_C_Upf1"/>
</dbReference>
<dbReference type="InterPro" id="IPR029030">
    <property type="entry name" value="Caspase-like_dom_sf"/>
</dbReference>
<reference evidence="11" key="1">
    <citation type="submission" date="2016-10" db="EMBL/GenBank/DDBJ databases">
        <authorList>
            <person name="Varghese N."/>
            <person name="Submissions S."/>
        </authorList>
    </citation>
    <scope>NUCLEOTIDE SEQUENCE [LARGE SCALE GENOMIC DNA]</scope>
    <source>
        <strain evidence="11">DSM 44260</strain>
    </source>
</reference>